<sequence length="85" mass="10037">MRDIYDIWYFAKSSWDIDTEVLKVRTGKNAKECFADCIAVIEEVKDNQILQGLGELLGEKEKAWIKTYLRKEAIFLLKNYQFVLE</sequence>
<evidence type="ECO:0000313" key="2">
    <source>
        <dbReference type="Proteomes" id="UP000034107"/>
    </source>
</evidence>
<evidence type="ECO:0000313" key="1">
    <source>
        <dbReference type="EMBL" id="KKU20898.1"/>
    </source>
</evidence>
<gene>
    <name evidence="1" type="ORF">UX31_C0025G0020</name>
</gene>
<name>A0A0G1QT02_9BACT</name>
<protein>
    <submittedName>
        <fullName evidence="1">Uncharacterized protein</fullName>
    </submittedName>
</protein>
<comment type="caution">
    <text evidence="1">The sequence shown here is derived from an EMBL/GenBank/DDBJ whole genome shotgun (WGS) entry which is preliminary data.</text>
</comment>
<accession>A0A0G1QT02</accession>
<dbReference type="AlphaFoldDB" id="A0A0G1QT02"/>
<proteinExistence type="predicted"/>
<dbReference type="EMBL" id="LCLS01000025">
    <property type="protein sequence ID" value="KKU20898.1"/>
    <property type="molecule type" value="Genomic_DNA"/>
</dbReference>
<reference evidence="1 2" key="1">
    <citation type="journal article" date="2015" name="Nature">
        <title>rRNA introns, odd ribosomes, and small enigmatic genomes across a large radiation of phyla.</title>
        <authorList>
            <person name="Brown C.T."/>
            <person name="Hug L.A."/>
            <person name="Thomas B.C."/>
            <person name="Sharon I."/>
            <person name="Castelle C.J."/>
            <person name="Singh A."/>
            <person name="Wilkins M.J."/>
            <person name="Williams K.H."/>
            <person name="Banfield J.F."/>
        </authorList>
    </citation>
    <scope>NUCLEOTIDE SEQUENCE [LARGE SCALE GENOMIC DNA]</scope>
</reference>
<dbReference type="Proteomes" id="UP000034107">
    <property type="component" value="Unassembled WGS sequence"/>
</dbReference>
<organism evidence="1 2">
    <name type="scientific">Candidatus Nomurabacteria bacterium GW2011_GWA1_46_11</name>
    <dbReference type="NCBI Taxonomy" id="1618732"/>
    <lineage>
        <taxon>Bacteria</taxon>
        <taxon>Candidatus Nomuraibacteriota</taxon>
    </lineage>
</organism>